<gene>
    <name evidence="6" type="ORF">HELGO_WM24157</name>
</gene>
<reference evidence="6" key="1">
    <citation type="submission" date="2020-01" db="EMBL/GenBank/DDBJ databases">
        <authorList>
            <person name="Meier V. D."/>
            <person name="Meier V D."/>
        </authorList>
    </citation>
    <scope>NUCLEOTIDE SEQUENCE</scope>
    <source>
        <strain evidence="6">HLG_WM_MAG_02</strain>
    </source>
</reference>
<name>A0A6S6TQE2_9BACT</name>
<dbReference type="GO" id="GO:0046872">
    <property type="term" value="F:metal ion binding"/>
    <property type="evidence" value="ECO:0007669"/>
    <property type="project" value="UniProtKB-KW"/>
</dbReference>
<evidence type="ECO:0000256" key="3">
    <source>
        <dbReference type="ARBA" id="ARBA00023004"/>
    </source>
</evidence>
<dbReference type="GO" id="GO:0009055">
    <property type="term" value="F:electron transfer activity"/>
    <property type="evidence" value="ECO:0007669"/>
    <property type="project" value="InterPro"/>
</dbReference>
<dbReference type="EMBL" id="CACVAZ010000188">
    <property type="protein sequence ID" value="CAA6825001.1"/>
    <property type="molecule type" value="Genomic_DNA"/>
</dbReference>
<organism evidence="6">
    <name type="scientific">uncultured Sulfurovum sp</name>
    <dbReference type="NCBI Taxonomy" id="269237"/>
    <lineage>
        <taxon>Bacteria</taxon>
        <taxon>Pseudomonadati</taxon>
        <taxon>Campylobacterota</taxon>
        <taxon>Epsilonproteobacteria</taxon>
        <taxon>Campylobacterales</taxon>
        <taxon>Sulfurovaceae</taxon>
        <taxon>Sulfurovum</taxon>
        <taxon>environmental samples</taxon>
    </lineage>
</organism>
<evidence type="ECO:0000256" key="1">
    <source>
        <dbReference type="ARBA" id="ARBA00022617"/>
    </source>
</evidence>
<sequence>MKKILLIILTTIVVLANSEELYKNCAGCHGENGELSALGQSKIIVGQDKNLSIKQLTAYKNGELNKYGLGNIMQLQLMALSKNNIQELAEYISKMPVKSFSN</sequence>
<evidence type="ECO:0000313" key="6">
    <source>
        <dbReference type="EMBL" id="CAA6825001.1"/>
    </source>
</evidence>
<evidence type="ECO:0000256" key="2">
    <source>
        <dbReference type="ARBA" id="ARBA00022723"/>
    </source>
</evidence>
<dbReference type="InterPro" id="IPR009056">
    <property type="entry name" value="Cyt_c-like_dom"/>
</dbReference>
<keyword evidence="2 4" id="KW-0479">Metal-binding</keyword>
<feature type="domain" description="Cytochrome c" evidence="5">
    <location>
        <begin position="13"/>
        <end position="96"/>
    </location>
</feature>
<dbReference type="InterPro" id="IPR036909">
    <property type="entry name" value="Cyt_c-like_dom_sf"/>
</dbReference>
<proteinExistence type="predicted"/>
<keyword evidence="1 4" id="KW-0349">Heme</keyword>
<accession>A0A6S6TQE2</accession>
<dbReference type="SUPFAM" id="SSF46626">
    <property type="entry name" value="Cytochrome c"/>
    <property type="match status" value="1"/>
</dbReference>
<dbReference type="Gene3D" id="1.10.760.10">
    <property type="entry name" value="Cytochrome c-like domain"/>
    <property type="match status" value="1"/>
</dbReference>
<dbReference type="Pfam" id="PF00034">
    <property type="entry name" value="Cytochrom_C"/>
    <property type="match status" value="1"/>
</dbReference>
<dbReference type="AlphaFoldDB" id="A0A6S6TQE2"/>
<keyword evidence="3 4" id="KW-0408">Iron</keyword>
<evidence type="ECO:0000259" key="5">
    <source>
        <dbReference type="PROSITE" id="PS51007"/>
    </source>
</evidence>
<protein>
    <recommendedName>
        <fullName evidence="5">Cytochrome c domain-containing protein</fullName>
    </recommendedName>
</protein>
<evidence type="ECO:0000256" key="4">
    <source>
        <dbReference type="PROSITE-ProRule" id="PRU00433"/>
    </source>
</evidence>
<dbReference type="PROSITE" id="PS51007">
    <property type="entry name" value="CYTC"/>
    <property type="match status" value="1"/>
</dbReference>
<dbReference type="GO" id="GO:0020037">
    <property type="term" value="F:heme binding"/>
    <property type="evidence" value="ECO:0007669"/>
    <property type="project" value="InterPro"/>
</dbReference>